<dbReference type="SUPFAM" id="SSF46785">
    <property type="entry name" value="Winged helix' DNA-binding domain"/>
    <property type="match status" value="1"/>
</dbReference>
<dbReference type="AlphaFoldDB" id="A0A9W8G3M7"/>
<gene>
    <name evidence="7" type="ORF">GGI25_005699</name>
</gene>
<dbReference type="OrthoDB" id="10071381at2759"/>
<dbReference type="Pfam" id="PF04824">
    <property type="entry name" value="Rad21_Rec8"/>
    <property type="match status" value="1"/>
</dbReference>
<sequence length="774" mass="85922">MRRRGRFGTIWLLATAGSRCKWHHISNKEVARVDIPRTCADIILPTAPMSLRLASILLDGLAHALSRKSCMLYTECYCVRSTILSTPWITSTEGFDPSISCITTVSNPNQITLSSDTTNVDCIDISDDDELMWLLISNNAHRYSEHKSNRCKTWRSFGWLGTGDVIHSATVDKNRYATNSRDSLALVDSAGSNCTAGWSSISLPEIQPRHEILPNQHEEIFEAHSSTHNILPIYGSSQVNISNTSSDYALDGVMDLPLLRQEEDEGEVIRFDDNGNLHFISSHQSQGRGYSTDEVHTEIIAQYSPRILTHGMEGDDLSCMVNLPISDHRGDDALYATTVIPLKGDANGETRKRENLCDTDMCSASNFATIDTSAGIDNTEYASNKRLKLSDAILEKIENDLLQHQPVMATTDQADPSRLYSVAGRYKPSSNHRKNRNITSNGCGITFERQITSLWGESCIWSKRLKGSTISAISTRVGQAISRRAASVSRMYTTGHNTGSVSGLFMAVDIDAFSTLSTPQTPRNPRMQSHANEDVDDDYASSAIADFDHFAAMESDHDLELELELGRGVSVAKLEQENDEYVALNLNLNIPWLNPDILDSLQHRQSTSRPISIRTESSPDIGQQHQVSTSLQNIPSESDVPSIDPLLSDTGLDVQPFQLEAQDLQVKKIIVEQSSVFDMDSFLSIGRTHSGADGDKARLLGEIEHELRSFQRYMLARMRECGKPAICFGDILVDPYKTRRVAARAFVDILQMATKSIFRVSQESPFSPISISMF</sequence>
<evidence type="ECO:0000259" key="6">
    <source>
        <dbReference type="Pfam" id="PF04825"/>
    </source>
</evidence>
<accession>A0A9W8G3M7</accession>
<evidence type="ECO:0000313" key="7">
    <source>
        <dbReference type="EMBL" id="KAJ2670821.1"/>
    </source>
</evidence>
<dbReference type="GO" id="GO:1990414">
    <property type="term" value="P:replication-born double-strand break repair via sister chromatid exchange"/>
    <property type="evidence" value="ECO:0007669"/>
    <property type="project" value="TreeGrafter"/>
</dbReference>
<name>A0A9W8G3M7_9FUNG</name>
<feature type="domain" description="Rad21/Rec8-like protein N-terminal" evidence="6">
    <location>
        <begin position="2"/>
        <end position="84"/>
    </location>
</feature>
<evidence type="ECO:0000259" key="5">
    <source>
        <dbReference type="Pfam" id="PF04824"/>
    </source>
</evidence>
<dbReference type="InterPro" id="IPR006910">
    <property type="entry name" value="Rad21_Rec8_N"/>
</dbReference>
<dbReference type="GO" id="GO:0007062">
    <property type="term" value="P:sister chromatid cohesion"/>
    <property type="evidence" value="ECO:0007669"/>
    <property type="project" value="InterPro"/>
</dbReference>
<dbReference type="PANTHER" id="PTHR12585:SF69">
    <property type="entry name" value="FI11703P"/>
    <property type="match status" value="1"/>
</dbReference>
<feature type="region of interest" description="Disordered" evidence="4">
    <location>
        <begin position="608"/>
        <end position="636"/>
    </location>
</feature>
<dbReference type="GO" id="GO:0005634">
    <property type="term" value="C:nucleus"/>
    <property type="evidence" value="ECO:0007669"/>
    <property type="project" value="UniProtKB-SubCell"/>
</dbReference>
<dbReference type="GO" id="GO:0008278">
    <property type="term" value="C:cohesin complex"/>
    <property type="evidence" value="ECO:0007669"/>
    <property type="project" value="InterPro"/>
</dbReference>
<evidence type="ECO:0000313" key="8">
    <source>
        <dbReference type="Proteomes" id="UP001151518"/>
    </source>
</evidence>
<evidence type="ECO:0000256" key="4">
    <source>
        <dbReference type="SAM" id="MobiDB-lite"/>
    </source>
</evidence>
<comment type="caution">
    <text evidence="7">The sequence shown here is derived from an EMBL/GenBank/DDBJ whole genome shotgun (WGS) entry which is preliminary data.</text>
</comment>
<feature type="domain" description="Rad21/Rec8-like protein C-terminal eukaryotic" evidence="5">
    <location>
        <begin position="737"/>
        <end position="772"/>
    </location>
</feature>
<dbReference type="InterPro" id="IPR039781">
    <property type="entry name" value="Rad21/Rec8-like"/>
</dbReference>
<reference evidence="7" key="1">
    <citation type="submission" date="2022-07" db="EMBL/GenBank/DDBJ databases">
        <title>Phylogenomic reconstructions and comparative analyses of Kickxellomycotina fungi.</title>
        <authorList>
            <person name="Reynolds N.K."/>
            <person name="Stajich J.E."/>
            <person name="Barry K."/>
            <person name="Grigoriev I.V."/>
            <person name="Crous P."/>
            <person name="Smith M.E."/>
        </authorList>
    </citation>
    <scope>NUCLEOTIDE SEQUENCE</scope>
    <source>
        <strain evidence="7">NRRL 3115</strain>
    </source>
</reference>
<dbReference type="Pfam" id="PF04825">
    <property type="entry name" value="Rad21_Rec8_N"/>
    <property type="match status" value="1"/>
</dbReference>
<proteinExistence type="inferred from homology"/>
<organism evidence="7 8">
    <name type="scientific">Coemansia spiralis</name>
    <dbReference type="NCBI Taxonomy" id="417178"/>
    <lineage>
        <taxon>Eukaryota</taxon>
        <taxon>Fungi</taxon>
        <taxon>Fungi incertae sedis</taxon>
        <taxon>Zoopagomycota</taxon>
        <taxon>Kickxellomycotina</taxon>
        <taxon>Kickxellomycetes</taxon>
        <taxon>Kickxellales</taxon>
        <taxon>Kickxellaceae</taxon>
        <taxon>Coemansia</taxon>
    </lineage>
</organism>
<keyword evidence="3" id="KW-0539">Nucleus</keyword>
<dbReference type="PANTHER" id="PTHR12585">
    <property type="entry name" value="SCC1 / RAD21 FAMILY MEMBER"/>
    <property type="match status" value="1"/>
</dbReference>
<dbReference type="EMBL" id="JANBTW010000115">
    <property type="protein sequence ID" value="KAJ2670821.1"/>
    <property type="molecule type" value="Genomic_DNA"/>
</dbReference>
<dbReference type="Proteomes" id="UP001151518">
    <property type="component" value="Unassembled WGS sequence"/>
</dbReference>
<comment type="similarity">
    <text evidence="2">Belongs to the rad21 family.</text>
</comment>
<evidence type="ECO:0000256" key="3">
    <source>
        <dbReference type="ARBA" id="ARBA00023242"/>
    </source>
</evidence>
<comment type="subcellular location">
    <subcellularLocation>
        <location evidence="1">Nucleus</location>
    </subcellularLocation>
</comment>
<evidence type="ECO:0000256" key="2">
    <source>
        <dbReference type="ARBA" id="ARBA00009870"/>
    </source>
</evidence>
<protein>
    <submittedName>
        <fullName evidence="7">Uncharacterized protein</fullName>
    </submittedName>
</protein>
<evidence type="ECO:0000256" key="1">
    <source>
        <dbReference type="ARBA" id="ARBA00004123"/>
    </source>
</evidence>
<dbReference type="InterPro" id="IPR006909">
    <property type="entry name" value="Rad21/Rec8_C_eu"/>
</dbReference>
<dbReference type="GO" id="GO:0003682">
    <property type="term" value="F:chromatin binding"/>
    <property type="evidence" value="ECO:0007669"/>
    <property type="project" value="TreeGrafter"/>
</dbReference>
<dbReference type="InterPro" id="IPR036390">
    <property type="entry name" value="WH_DNA-bd_sf"/>
</dbReference>